<name>A0A7U2FGS9_PHANO</name>
<proteinExistence type="predicted"/>
<dbReference type="GO" id="GO:0005524">
    <property type="term" value="F:ATP binding"/>
    <property type="evidence" value="ECO:0007669"/>
    <property type="project" value="UniProtKB-KW"/>
</dbReference>
<dbReference type="EC" id="2.7.11.1" evidence="1"/>
<keyword evidence="5" id="KW-0418">Kinase</keyword>
<comment type="catalytic activity">
    <reaction evidence="7">
        <text>L-threonyl-[protein] + ATP = O-phospho-L-threonyl-[protein] + ADP + H(+)</text>
        <dbReference type="Rhea" id="RHEA:46608"/>
        <dbReference type="Rhea" id="RHEA-COMP:11060"/>
        <dbReference type="Rhea" id="RHEA-COMP:11605"/>
        <dbReference type="ChEBI" id="CHEBI:15378"/>
        <dbReference type="ChEBI" id="CHEBI:30013"/>
        <dbReference type="ChEBI" id="CHEBI:30616"/>
        <dbReference type="ChEBI" id="CHEBI:61977"/>
        <dbReference type="ChEBI" id="CHEBI:456216"/>
        <dbReference type="EC" id="2.7.11.1"/>
    </reaction>
</comment>
<dbReference type="SUPFAM" id="SSF56112">
    <property type="entry name" value="Protein kinase-like (PK-like)"/>
    <property type="match status" value="1"/>
</dbReference>
<sequence length="429" mass="48102">MEHAHFATQLNKAKMINKVVGPFDTDGRYMIEDRIVHHLIYELAAYSLDTFLTMQPSQLALRSNQTSSSVKACSKNMWPGDLIAESMNLADALDFLHNGIFTETSLSLVHNNLTPHNILEVYPDNQDARNRYPVGQWKIANFGLSFIKPRRRTHDTLSSFDKSPISDDYRGELVTDAVGIVNTVVSVRMRQPGRYKPPEWDQVGPQKIDGISADIWSLVCILAEIFTYAVEIDPKQVKYLREALLGPHPRFYNTTSCGIRSELLSLLESLPTVRCSFKGTNMGASWVHSCVKLIKAIVVADPTKRLAAKFIRNSLQEIHESMARSQKDFTVKTKHVTKKSVKTIAKEEPAYALDEAKCASTTESLTARLPRSNVYSDPLDYLAPWAIPGSSVAVVEERIREESDSKGKDVISPPTSNFAQLQGHGHSWR</sequence>
<dbReference type="PANTHER" id="PTHR43671">
    <property type="entry name" value="SERINE/THREONINE-PROTEIN KINASE NEK"/>
    <property type="match status" value="1"/>
</dbReference>
<dbReference type="Proteomes" id="UP000663193">
    <property type="component" value="Chromosome 18"/>
</dbReference>
<evidence type="ECO:0000313" key="12">
    <source>
        <dbReference type="Proteomes" id="UP000663193"/>
    </source>
</evidence>
<evidence type="ECO:0000256" key="3">
    <source>
        <dbReference type="ARBA" id="ARBA00022679"/>
    </source>
</evidence>
<feature type="domain" description="Protein kinase" evidence="10">
    <location>
        <begin position="1"/>
        <end position="322"/>
    </location>
</feature>
<dbReference type="GO" id="GO:0004674">
    <property type="term" value="F:protein serine/threonine kinase activity"/>
    <property type="evidence" value="ECO:0007669"/>
    <property type="project" value="UniProtKB-KW"/>
</dbReference>
<evidence type="ECO:0000313" key="11">
    <source>
        <dbReference type="EMBL" id="QRD05012.1"/>
    </source>
</evidence>
<protein>
    <recommendedName>
        <fullName evidence="1">non-specific serine/threonine protein kinase</fullName>
        <ecNumber evidence="1">2.7.11.1</ecNumber>
    </recommendedName>
</protein>
<evidence type="ECO:0000256" key="4">
    <source>
        <dbReference type="ARBA" id="ARBA00022741"/>
    </source>
</evidence>
<dbReference type="AlphaFoldDB" id="A0A7U2FGS9"/>
<keyword evidence="4" id="KW-0547">Nucleotide-binding</keyword>
<keyword evidence="2" id="KW-0723">Serine/threonine-protein kinase</keyword>
<accession>A0A7U2FGS9</accession>
<evidence type="ECO:0000256" key="2">
    <source>
        <dbReference type="ARBA" id="ARBA00022527"/>
    </source>
</evidence>
<dbReference type="OrthoDB" id="5986190at2759"/>
<dbReference type="InterPro" id="IPR000719">
    <property type="entry name" value="Prot_kinase_dom"/>
</dbReference>
<reference evidence="12" key="1">
    <citation type="journal article" date="2021" name="BMC Genomics">
        <title>Chromosome-level genome assembly and manually-curated proteome of model necrotroph Parastagonospora nodorum Sn15 reveals a genome-wide trove of candidate effector homologs, and redundancy of virulence-related functions within an accessory chromosome.</title>
        <authorList>
            <person name="Bertazzoni S."/>
            <person name="Jones D.A.B."/>
            <person name="Phan H.T."/>
            <person name="Tan K.-C."/>
            <person name="Hane J.K."/>
        </authorList>
    </citation>
    <scope>NUCLEOTIDE SEQUENCE [LARGE SCALE GENOMIC DNA]</scope>
    <source>
        <strain evidence="12">SN15 / ATCC MYA-4574 / FGSC 10173)</strain>
    </source>
</reference>
<keyword evidence="6" id="KW-0067">ATP-binding</keyword>
<evidence type="ECO:0000256" key="9">
    <source>
        <dbReference type="SAM" id="MobiDB-lite"/>
    </source>
</evidence>
<gene>
    <name evidence="11" type="ORF">JI435_109340</name>
</gene>
<evidence type="ECO:0000256" key="5">
    <source>
        <dbReference type="ARBA" id="ARBA00022777"/>
    </source>
</evidence>
<dbReference type="RefSeq" id="XP_001801192.1">
    <property type="nucleotide sequence ID" value="XM_001801140.1"/>
</dbReference>
<organism evidence="11 12">
    <name type="scientific">Phaeosphaeria nodorum (strain SN15 / ATCC MYA-4574 / FGSC 10173)</name>
    <name type="common">Glume blotch fungus</name>
    <name type="synonym">Parastagonospora nodorum</name>
    <dbReference type="NCBI Taxonomy" id="321614"/>
    <lineage>
        <taxon>Eukaryota</taxon>
        <taxon>Fungi</taxon>
        <taxon>Dikarya</taxon>
        <taxon>Ascomycota</taxon>
        <taxon>Pezizomycotina</taxon>
        <taxon>Dothideomycetes</taxon>
        <taxon>Pleosporomycetidae</taxon>
        <taxon>Pleosporales</taxon>
        <taxon>Pleosporineae</taxon>
        <taxon>Phaeosphaeriaceae</taxon>
        <taxon>Parastagonospora</taxon>
    </lineage>
</organism>
<dbReference type="VEuPathDB" id="FungiDB:JI435_109340"/>
<keyword evidence="3" id="KW-0808">Transferase</keyword>
<dbReference type="EMBL" id="CP069040">
    <property type="protein sequence ID" value="QRD05012.1"/>
    <property type="molecule type" value="Genomic_DNA"/>
</dbReference>
<dbReference type="KEGG" id="pno:SNOG_10934"/>
<dbReference type="PROSITE" id="PS50011">
    <property type="entry name" value="PROTEIN_KINASE_DOM"/>
    <property type="match status" value="1"/>
</dbReference>
<dbReference type="Gene3D" id="1.10.510.10">
    <property type="entry name" value="Transferase(Phosphotransferase) domain 1"/>
    <property type="match status" value="1"/>
</dbReference>
<keyword evidence="12" id="KW-1185">Reference proteome</keyword>
<dbReference type="PANTHER" id="PTHR43671:SF98">
    <property type="entry name" value="SERINE_THREONINE-PROTEIN KINASE NEK11"/>
    <property type="match status" value="1"/>
</dbReference>
<dbReference type="InterPro" id="IPR050660">
    <property type="entry name" value="NEK_Ser/Thr_kinase"/>
</dbReference>
<dbReference type="InterPro" id="IPR011009">
    <property type="entry name" value="Kinase-like_dom_sf"/>
</dbReference>
<evidence type="ECO:0000256" key="6">
    <source>
        <dbReference type="ARBA" id="ARBA00022840"/>
    </source>
</evidence>
<feature type="region of interest" description="Disordered" evidence="9">
    <location>
        <begin position="403"/>
        <end position="429"/>
    </location>
</feature>
<evidence type="ECO:0000256" key="8">
    <source>
        <dbReference type="ARBA" id="ARBA00048679"/>
    </source>
</evidence>
<evidence type="ECO:0000259" key="10">
    <source>
        <dbReference type="PROSITE" id="PS50011"/>
    </source>
</evidence>
<evidence type="ECO:0000256" key="7">
    <source>
        <dbReference type="ARBA" id="ARBA00047899"/>
    </source>
</evidence>
<comment type="catalytic activity">
    <reaction evidence="8">
        <text>L-seryl-[protein] + ATP = O-phospho-L-seryl-[protein] + ADP + H(+)</text>
        <dbReference type="Rhea" id="RHEA:17989"/>
        <dbReference type="Rhea" id="RHEA-COMP:9863"/>
        <dbReference type="Rhea" id="RHEA-COMP:11604"/>
        <dbReference type="ChEBI" id="CHEBI:15378"/>
        <dbReference type="ChEBI" id="CHEBI:29999"/>
        <dbReference type="ChEBI" id="CHEBI:30616"/>
        <dbReference type="ChEBI" id="CHEBI:83421"/>
        <dbReference type="ChEBI" id="CHEBI:456216"/>
        <dbReference type="EC" id="2.7.11.1"/>
    </reaction>
</comment>
<evidence type="ECO:0000256" key="1">
    <source>
        <dbReference type="ARBA" id="ARBA00012513"/>
    </source>
</evidence>